<keyword evidence="6" id="KW-0472">Membrane</keyword>
<comment type="caution">
    <text evidence="7">The sequence shown here is derived from an EMBL/GenBank/DDBJ whole genome shotgun (WGS) entry which is preliminary data.</text>
</comment>
<organism evidence="7 8">
    <name type="scientific">Salinomyces thailandicus</name>
    <dbReference type="NCBI Taxonomy" id="706561"/>
    <lineage>
        <taxon>Eukaryota</taxon>
        <taxon>Fungi</taxon>
        <taxon>Dikarya</taxon>
        <taxon>Ascomycota</taxon>
        <taxon>Pezizomycotina</taxon>
        <taxon>Dothideomycetes</taxon>
        <taxon>Dothideomycetidae</taxon>
        <taxon>Mycosphaerellales</taxon>
        <taxon>Teratosphaeriaceae</taxon>
        <taxon>Salinomyces</taxon>
    </lineage>
</organism>
<dbReference type="SUPFAM" id="SSF51735">
    <property type="entry name" value="NAD(P)-binding Rossmann-fold domains"/>
    <property type="match status" value="1"/>
</dbReference>
<dbReference type="Proteomes" id="UP000308549">
    <property type="component" value="Unassembled WGS sequence"/>
</dbReference>
<dbReference type="InterPro" id="IPR036188">
    <property type="entry name" value="FAD/NAD-bd_sf"/>
</dbReference>
<keyword evidence="2" id="KW-0285">Flavoprotein</keyword>
<dbReference type="OrthoDB" id="66881at2759"/>
<gene>
    <name evidence="7" type="ORF">B0A50_03709</name>
</gene>
<accession>A0A4V5N4U0</accession>
<keyword evidence="4" id="KW-0560">Oxidoreductase</keyword>
<dbReference type="SUPFAM" id="SSF51905">
    <property type="entry name" value="FAD/NAD(P)-binding domain"/>
    <property type="match status" value="1"/>
</dbReference>
<dbReference type="GO" id="GO:0050660">
    <property type="term" value="F:flavin adenine dinucleotide binding"/>
    <property type="evidence" value="ECO:0007669"/>
    <property type="project" value="InterPro"/>
</dbReference>
<dbReference type="PRINTS" id="PR00469">
    <property type="entry name" value="PNDRDTASEII"/>
</dbReference>
<dbReference type="GO" id="GO:0004499">
    <property type="term" value="F:N,N-dimethylaniline monooxygenase activity"/>
    <property type="evidence" value="ECO:0007669"/>
    <property type="project" value="InterPro"/>
</dbReference>
<proteinExistence type="inferred from homology"/>
<dbReference type="InterPro" id="IPR050346">
    <property type="entry name" value="FMO-like"/>
</dbReference>
<keyword evidence="6" id="KW-1133">Transmembrane helix</keyword>
<dbReference type="GO" id="GO:0050661">
    <property type="term" value="F:NADP binding"/>
    <property type="evidence" value="ECO:0007669"/>
    <property type="project" value="InterPro"/>
</dbReference>
<dbReference type="EMBL" id="NAJL01000015">
    <property type="protein sequence ID" value="TKA29199.1"/>
    <property type="molecule type" value="Genomic_DNA"/>
</dbReference>
<dbReference type="AlphaFoldDB" id="A0A4V5N4U0"/>
<evidence type="ECO:0000256" key="6">
    <source>
        <dbReference type="SAM" id="Phobius"/>
    </source>
</evidence>
<evidence type="ECO:0000313" key="8">
    <source>
        <dbReference type="Proteomes" id="UP000308549"/>
    </source>
</evidence>
<protein>
    <recommendedName>
        <fullName evidence="9">FAD/NAD(P)-binding domain-containing protein</fullName>
    </recommendedName>
</protein>
<evidence type="ECO:0000256" key="4">
    <source>
        <dbReference type="ARBA" id="ARBA00023002"/>
    </source>
</evidence>
<keyword evidence="8" id="KW-1185">Reference proteome</keyword>
<reference evidence="7 8" key="1">
    <citation type="submission" date="2017-03" db="EMBL/GenBank/DDBJ databases">
        <title>Genomes of endolithic fungi from Antarctica.</title>
        <authorList>
            <person name="Coleine C."/>
            <person name="Masonjones S."/>
            <person name="Stajich J.E."/>
        </authorList>
    </citation>
    <scope>NUCLEOTIDE SEQUENCE [LARGE SCALE GENOMIC DNA]</scope>
    <source>
        <strain evidence="7 8">CCFEE 6315</strain>
    </source>
</reference>
<evidence type="ECO:0000256" key="2">
    <source>
        <dbReference type="ARBA" id="ARBA00022630"/>
    </source>
</evidence>
<dbReference type="InterPro" id="IPR020946">
    <property type="entry name" value="Flavin_mOase-like"/>
</dbReference>
<feature type="transmembrane region" description="Helical" evidence="6">
    <location>
        <begin position="491"/>
        <end position="510"/>
    </location>
</feature>
<evidence type="ECO:0000313" key="7">
    <source>
        <dbReference type="EMBL" id="TKA29199.1"/>
    </source>
</evidence>
<dbReference type="InterPro" id="IPR036291">
    <property type="entry name" value="NAD(P)-bd_dom_sf"/>
</dbReference>
<evidence type="ECO:0000256" key="1">
    <source>
        <dbReference type="ARBA" id="ARBA00009183"/>
    </source>
</evidence>
<dbReference type="Pfam" id="PF00743">
    <property type="entry name" value="FMO-like"/>
    <property type="match status" value="1"/>
</dbReference>
<keyword evidence="6" id="KW-0812">Transmembrane</keyword>
<dbReference type="Gene3D" id="3.50.50.60">
    <property type="entry name" value="FAD/NAD(P)-binding domain"/>
    <property type="match status" value="1"/>
</dbReference>
<evidence type="ECO:0000256" key="5">
    <source>
        <dbReference type="SAM" id="MobiDB-lite"/>
    </source>
</evidence>
<evidence type="ECO:0000256" key="3">
    <source>
        <dbReference type="ARBA" id="ARBA00022827"/>
    </source>
</evidence>
<sequence>MVHHRKEARQADEKASAMRRQQAQTARYDADANSYFEYVHSTIRAFINHPINFVYQWIQYFIALLLSPDPPAPGAALGRPKIAVIGAGLTGVSSAAHCVGHGFDVHLFEAGSRKALGGIWAKVNNTSGLQIHSLMYRFFPSVHWSGGYPNRKQIVDQITQVWKQYHLDEKTTFDTKVEKVYQDDQGRWIVNDPSNGRFDGVIAAIGTCGDPKTPHITGQEQFKGPVIHSSQLDGQSAKDKNVLIIGGGASAVEALEFVTHEDARQTYILARSEKWIIPRNFFVDILLSLNIFGAETPFSFIPENLLRLFFYRDLSDLSPPKNTAAAGLFTETPMVNSAVFDLIRTGKAQWLRGDIQKFTPNGILFNHRSRGVPKNGPGRSEEIPGDLCILATGYQRPSLSFLPSECFEENYEPPNWYLQVFPPGRMDICANNCTYVNAIGTVGNYHIGIYTRFLLMFLVDPLARPNERLMKTWIDFTRWVKRRAPTGAFEFFTYAELIYWFVFVIVVNPFRWK</sequence>
<dbReference type="PANTHER" id="PTHR23023">
    <property type="entry name" value="DIMETHYLANILINE MONOOXYGENASE"/>
    <property type="match status" value="1"/>
</dbReference>
<evidence type="ECO:0008006" key="9">
    <source>
        <dbReference type="Google" id="ProtNLM"/>
    </source>
</evidence>
<name>A0A4V5N4U0_9PEZI</name>
<comment type="similarity">
    <text evidence="1">Belongs to the FMO family.</text>
</comment>
<keyword evidence="3" id="KW-0274">FAD</keyword>
<feature type="region of interest" description="Disordered" evidence="5">
    <location>
        <begin position="1"/>
        <end position="23"/>
    </location>
</feature>